<dbReference type="AlphaFoldDB" id="A0AAE4BSH8"/>
<dbReference type="GO" id="GO:0003989">
    <property type="term" value="F:acetyl-CoA carboxylase activity"/>
    <property type="evidence" value="ECO:0007669"/>
    <property type="project" value="InterPro"/>
</dbReference>
<evidence type="ECO:0000313" key="7">
    <source>
        <dbReference type="Proteomes" id="UP001185092"/>
    </source>
</evidence>
<evidence type="ECO:0000313" key="6">
    <source>
        <dbReference type="EMBL" id="MDR6241254.1"/>
    </source>
</evidence>
<dbReference type="SUPFAM" id="SSF51230">
    <property type="entry name" value="Single hybrid motif"/>
    <property type="match status" value="1"/>
</dbReference>
<feature type="domain" description="Lipoyl-binding" evidence="5">
    <location>
        <begin position="90"/>
        <end position="166"/>
    </location>
</feature>
<sequence>MKPSEIKNLIDFISKSGLNEVNIETEQFKLSVKREADAPKVIEQIVSAPVAAAPQAAVAAPATAPAPAAAQPAATPAAEAAPAASNEDKYITINSTMIGTFYKSPSPDAAAFLKVGDTVSPGKTICIIEAMKLFNEIESEVSGKVVEILVEDATPVEFGTPLYRIDPS</sequence>
<organism evidence="6 7">
    <name type="scientific">Aureibacter tunicatorum</name>
    <dbReference type="NCBI Taxonomy" id="866807"/>
    <lineage>
        <taxon>Bacteria</taxon>
        <taxon>Pseudomonadati</taxon>
        <taxon>Bacteroidota</taxon>
        <taxon>Cytophagia</taxon>
        <taxon>Cytophagales</taxon>
        <taxon>Persicobacteraceae</taxon>
        <taxon>Aureibacter</taxon>
    </lineage>
</organism>
<dbReference type="Gene3D" id="2.40.50.100">
    <property type="match status" value="1"/>
</dbReference>
<evidence type="ECO:0000259" key="5">
    <source>
        <dbReference type="PROSITE" id="PS50968"/>
    </source>
</evidence>
<dbReference type="InterPro" id="IPR050709">
    <property type="entry name" value="Biotin_Carboxyl_Carrier/Decarb"/>
</dbReference>
<evidence type="ECO:0000256" key="4">
    <source>
        <dbReference type="RuleBase" id="RU364072"/>
    </source>
</evidence>
<keyword evidence="4" id="KW-0443">Lipid metabolism</keyword>
<keyword evidence="4" id="KW-0275">Fatty acid biosynthesis</keyword>
<dbReference type="InterPro" id="IPR000089">
    <property type="entry name" value="Biotin_lipoyl"/>
</dbReference>
<comment type="function">
    <text evidence="1 4">This protein is a component of the acetyl coenzyme A carboxylase complex; first, biotin carboxylase catalyzes the carboxylation of the carrier protein and then the transcarboxylase transfers the carboxyl group to form malonyl-CoA.</text>
</comment>
<reference evidence="6" key="1">
    <citation type="submission" date="2023-07" db="EMBL/GenBank/DDBJ databases">
        <title>Genomic Encyclopedia of Type Strains, Phase IV (KMG-IV): sequencing the most valuable type-strain genomes for metagenomic binning, comparative biology and taxonomic classification.</title>
        <authorList>
            <person name="Goeker M."/>
        </authorList>
    </citation>
    <scope>NUCLEOTIDE SEQUENCE</scope>
    <source>
        <strain evidence="6">DSM 26174</strain>
    </source>
</reference>
<dbReference type="NCBIfam" id="NF005457">
    <property type="entry name" value="PRK07051.1"/>
    <property type="match status" value="1"/>
</dbReference>
<evidence type="ECO:0000256" key="1">
    <source>
        <dbReference type="ARBA" id="ARBA00003761"/>
    </source>
</evidence>
<comment type="caution">
    <text evidence="6">The sequence shown here is derived from an EMBL/GenBank/DDBJ whole genome shotgun (WGS) entry which is preliminary data.</text>
</comment>
<dbReference type="GO" id="GO:0009317">
    <property type="term" value="C:acetyl-CoA carboxylase complex"/>
    <property type="evidence" value="ECO:0007669"/>
    <property type="project" value="InterPro"/>
</dbReference>
<dbReference type="CDD" id="cd06850">
    <property type="entry name" value="biotinyl_domain"/>
    <property type="match status" value="1"/>
</dbReference>
<protein>
    <recommendedName>
        <fullName evidence="2 4">Biotin carboxyl carrier protein of acetyl-CoA carboxylase</fullName>
    </recommendedName>
</protein>
<dbReference type="PRINTS" id="PR01071">
    <property type="entry name" value="ACOABIOTINCC"/>
</dbReference>
<dbReference type="PANTHER" id="PTHR45266:SF3">
    <property type="entry name" value="OXALOACETATE DECARBOXYLASE ALPHA CHAIN"/>
    <property type="match status" value="1"/>
</dbReference>
<gene>
    <name evidence="6" type="ORF">HNQ88_004332</name>
</gene>
<dbReference type="Pfam" id="PF00364">
    <property type="entry name" value="Biotin_lipoyl"/>
    <property type="match status" value="1"/>
</dbReference>
<evidence type="ECO:0000256" key="2">
    <source>
        <dbReference type="ARBA" id="ARBA00017562"/>
    </source>
</evidence>
<keyword evidence="4" id="KW-0444">Lipid biosynthesis</keyword>
<keyword evidence="4" id="KW-0276">Fatty acid metabolism</keyword>
<keyword evidence="3 4" id="KW-0092">Biotin</keyword>
<dbReference type="PANTHER" id="PTHR45266">
    <property type="entry name" value="OXALOACETATE DECARBOXYLASE ALPHA CHAIN"/>
    <property type="match status" value="1"/>
</dbReference>
<dbReference type="PROSITE" id="PS50968">
    <property type="entry name" value="BIOTINYL_LIPOYL"/>
    <property type="match status" value="1"/>
</dbReference>
<proteinExistence type="predicted"/>
<dbReference type="GO" id="GO:0006633">
    <property type="term" value="P:fatty acid biosynthetic process"/>
    <property type="evidence" value="ECO:0007669"/>
    <property type="project" value="UniProtKB-KW"/>
</dbReference>
<dbReference type="InterPro" id="IPR001249">
    <property type="entry name" value="AcCoA_biotinCC"/>
</dbReference>
<name>A0AAE4BSH8_9BACT</name>
<dbReference type="Proteomes" id="UP001185092">
    <property type="component" value="Unassembled WGS sequence"/>
</dbReference>
<comment type="pathway">
    <text evidence="4">Lipid metabolism; fatty acid biosynthesis.</text>
</comment>
<keyword evidence="7" id="KW-1185">Reference proteome</keyword>
<dbReference type="EMBL" id="JAVDQD010000007">
    <property type="protein sequence ID" value="MDR6241254.1"/>
    <property type="molecule type" value="Genomic_DNA"/>
</dbReference>
<evidence type="ECO:0000256" key="3">
    <source>
        <dbReference type="ARBA" id="ARBA00023267"/>
    </source>
</evidence>
<dbReference type="RefSeq" id="WP_309941874.1">
    <property type="nucleotide sequence ID" value="NZ_AP025305.1"/>
</dbReference>
<dbReference type="InterPro" id="IPR011053">
    <property type="entry name" value="Single_hybrid_motif"/>
</dbReference>
<accession>A0AAE4BSH8</accession>
<dbReference type="NCBIfam" id="TIGR00531">
    <property type="entry name" value="BCCP"/>
    <property type="match status" value="1"/>
</dbReference>